<dbReference type="Pfam" id="PF12850">
    <property type="entry name" value="Metallophos_2"/>
    <property type="match status" value="1"/>
</dbReference>
<dbReference type="PANTHER" id="PTHR42850:SF2">
    <property type="entry name" value="BLL5683 PROTEIN"/>
    <property type="match status" value="1"/>
</dbReference>
<evidence type="ECO:0000256" key="1">
    <source>
        <dbReference type="ARBA" id="ARBA00008950"/>
    </source>
</evidence>
<dbReference type="NCBIfam" id="TIGR00040">
    <property type="entry name" value="yfcE"/>
    <property type="match status" value="1"/>
</dbReference>
<name>A0A0B5Q746_CLOBE</name>
<dbReference type="AlphaFoldDB" id="A0A0B5Q746"/>
<evidence type="ECO:0000313" key="5">
    <source>
        <dbReference type="EMBL" id="NRV08931.1"/>
    </source>
</evidence>
<dbReference type="EMBL" id="CP010086">
    <property type="protein sequence ID" value="AJG96790.1"/>
    <property type="molecule type" value="Genomic_DNA"/>
</dbReference>
<dbReference type="RefSeq" id="WP_017209509.1">
    <property type="nucleotide sequence ID" value="NZ_CP010086.2"/>
</dbReference>
<keyword evidence="2" id="KW-0479">Metal-binding</keyword>
<dbReference type="PIRSF" id="PIRSF000883">
    <property type="entry name" value="Pesterase_MJ0912"/>
    <property type="match status" value="1"/>
</dbReference>
<reference evidence="5" key="3">
    <citation type="submission" date="2020-05" db="EMBL/GenBank/DDBJ databases">
        <title>Genomic insights into acetone-butanol-ethanol (ABE) fermentation by sequencing solventogenic clostridia strains.</title>
        <authorList>
            <person name="Brown S."/>
        </authorList>
    </citation>
    <scope>NUCLEOTIDE SEQUENCE</scope>
    <source>
        <strain evidence="5">DJ126</strain>
    </source>
</reference>
<proteinExistence type="inferred from homology"/>
<dbReference type="GO" id="GO:0005737">
    <property type="term" value="C:cytoplasm"/>
    <property type="evidence" value="ECO:0007669"/>
    <property type="project" value="TreeGrafter"/>
</dbReference>
<dbReference type="EC" id="3.1.4.-" evidence="2"/>
<dbReference type="GO" id="GO:0016791">
    <property type="term" value="F:phosphatase activity"/>
    <property type="evidence" value="ECO:0007669"/>
    <property type="project" value="TreeGrafter"/>
</dbReference>
<dbReference type="STRING" id="1520.LF65_00099"/>
<dbReference type="Gene3D" id="3.60.21.10">
    <property type="match status" value="1"/>
</dbReference>
<evidence type="ECO:0000256" key="2">
    <source>
        <dbReference type="RuleBase" id="RU362039"/>
    </source>
</evidence>
<dbReference type="InterPro" id="IPR011152">
    <property type="entry name" value="Pesterase_MJ0912"/>
</dbReference>
<dbReference type="EMBL" id="JABSXK010000001">
    <property type="protein sequence ID" value="NRV08931.1"/>
    <property type="molecule type" value="Genomic_DNA"/>
</dbReference>
<feature type="domain" description="Calcineurin-like phosphoesterase" evidence="3">
    <location>
        <begin position="1"/>
        <end position="192"/>
    </location>
</feature>
<organism evidence="4 6">
    <name type="scientific">Clostridium beijerinckii</name>
    <name type="common">Clostridium MP</name>
    <dbReference type="NCBI Taxonomy" id="1520"/>
    <lineage>
        <taxon>Bacteria</taxon>
        <taxon>Bacillati</taxon>
        <taxon>Bacillota</taxon>
        <taxon>Clostridia</taxon>
        <taxon>Eubacteriales</taxon>
        <taxon>Clostridiaceae</taxon>
        <taxon>Clostridium</taxon>
    </lineage>
</organism>
<dbReference type="InterPro" id="IPR029052">
    <property type="entry name" value="Metallo-depent_PP-like"/>
</dbReference>
<dbReference type="GO" id="GO:0046872">
    <property type="term" value="F:metal ion binding"/>
    <property type="evidence" value="ECO:0007669"/>
    <property type="project" value="UniProtKB-KW"/>
</dbReference>
<sequence length="232" mass="26302">MKIAIISDIHANVYALINLLEDIDIEKVDTIICLGDLVGYGPHPNEVISMIRRRHILCIRGNYDSSVVDNEYSYIRETPINAFSLPWTVKELREENRLFLANLPSTLTLNIANKSLLFVHGSPDKIDEYLLKDGDNTSEVMNSISNDVLICAHTHIPGMKDFKNKVYINSGSVGKPKIGRPNSTYCILNISKEDGMKVQIKEIPYAYKRIVKDMTMLNFPKELIQSFENGLE</sequence>
<protein>
    <recommendedName>
        <fullName evidence="2">Phosphoesterase</fullName>
        <ecNumber evidence="2">3.1.4.-</ecNumber>
    </recommendedName>
</protein>
<evidence type="ECO:0000313" key="4">
    <source>
        <dbReference type="EMBL" id="AJG96790.1"/>
    </source>
</evidence>
<dbReference type="Proteomes" id="UP000821656">
    <property type="component" value="Unassembled WGS sequence"/>
</dbReference>
<dbReference type="SUPFAM" id="SSF56300">
    <property type="entry name" value="Metallo-dependent phosphatases"/>
    <property type="match status" value="1"/>
</dbReference>
<dbReference type="OrthoDB" id="9800565at2"/>
<dbReference type="InterPro" id="IPR024654">
    <property type="entry name" value="Calcineurin-like_PHP_lpxH"/>
</dbReference>
<evidence type="ECO:0000259" key="3">
    <source>
        <dbReference type="Pfam" id="PF12850"/>
    </source>
</evidence>
<dbReference type="InterPro" id="IPR000979">
    <property type="entry name" value="Phosphodiesterase_MJ0936/Vps29"/>
</dbReference>
<reference evidence="4" key="2">
    <citation type="submission" date="2016-02" db="EMBL/GenBank/DDBJ databases">
        <title>Genome sequence of Clostridium beijerinckii strain 59B.</title>
        <authorList>
            <person name="Little G.T."/>
            <person name="Minton N.P."/>
        </authorList>
    </citation>
    <scope>NUCLEOTIDE SEQUENCE</scope>
    <source>
        <strain evidence="4">NCIMB 14988</strain>
    </source>
</reference>
<dbReference type="PANTHER" id="PTHR42850">
    <property type="entry name" value="METALLOPHOSPHOESTERASE"/>
    <property type="match status" value="1"/>
</dbReference>
<dbReference type="KEGG" id="cbei:LF65_00099"/>
<accession>A0A0B5Q746</accession>
<comment type="cofactor">
    <cofactor evidence="2">
        <name>a divalent metal cation</name>
        <dbReference type="ChEBI" id="CHEBI:60240"/>
    </cofactor>
</comment>
<dbReference type="InterPro" id="IPR050126">
    <property type="entry name" value="Ap4A_hydrolase"/>
</dbReference>
<comment type="similarity">
    <text evidence="1 2">Belongs to the metallophosphoesterase superfamily. YfcE family.</text>
</comment>
<dbReference type="Proteomes" id="UP000031866">
    <property type="component" value="Chromosome"/>
</dbReference>
<gene>
    <name evidence="5" type="ORF">DFH45_001894</name>
    <name evidence="4" type="ORF">LF65_00099</name>
</gene>
<evidence type="ECO:0000313" key="6">
    <source>
        <dbReference type="Proteomes" id="UP000031866"/>
    </source>
</evidence>
<reference evidence="6" key="1">
    <citation type="submission" date="2014-12" db="EMBL/GenBank/DDBJ databases">
        <title>Genome sequence of Clostridium beijerinckii strain 59B.</title>
        <authorList>
            <person name="Little G.T."/>
            <person name="Minton N.P."/>
        </authorList>
    </citation>
    <scope>NUCLEOTIDE SEQUENCE [LARGE SCALE GENOMIC DNA]</scope>
    <source>
        <strain evidence="6">59B</strain>
    </source>
</reference>